<gene>
    <name evidence="2" type="ORF">PACLA_8A029520</name>
</gene>
<dbReference type="EMBL" id="CACRXK020000330">
    <property type="protein sequence ID" value="CAB3980856.1"/>
    <property type="molecule type" value="Genomic_DNA"/>
</dbReference>
<sequence length="286" mass="31763">MSEQEACSPSKLSKNSSDIRLYERARLQSFQSLLHGSLGRVRSPGKHPRVLLEDLLKAEVLSSQLVLAIEDLVKSLLGMLDTGHENGEDYGMSSTTEDESIKSFRSALVQSANTLDELTKLQISENGKEVKDAPNIENGTLFVNSASMVDQHGTNGEDGRIDNRLDKILSYGSDSTTPGEKSSSFSARASEFGSTSPSDVTACEDDMSGGEENRRNCDVTFLQEAVKTLRSEIQELQTKHEVQFMTFASKFVELEQDDHPNMRRTLERIMQKLSPQGEEQLEFFIS</sequence>
<evidence type="ECO:0000256" key="1">
    <source>
        <dbReference type="SAM" id="MobiDB-lite"/>
    </source>
</evidence>
<organism evidence="2 3">
    <name type="scientific">Paramuricea clavata</name>
    <name type="common">Red gorgonian</name>
    <name type="synonym">Violescent sea-whip</name>
    <dbReference type="NCBI Taxonomy" id="317549"/>
    <lineage>
        <taxon>Eukaryota</taxon>
        <taxon>Metazoa</taxon>
        <taxon>Cnidaria</taxon>
        <taxon>Anthozoa</taxon>
        <taxon>Octocorallia</taxon>
        <taxon>Malacalcyonacea</taxon>
        <taxon>Plexauridae</taxon>
        <taxon>Paramuricea</taxon>
    </lineage>
</organism>
<keyword evidence="3" id="KW-1185">Reference proteome</keyword>
<comment type="caution">
    <text evidence="2">The sequence shown here is derived from an EMBL/GenBank/DDBJ whole genome shotgun (WGS) entry which is preliminary data.</text>
</comment>
<name>A0A6S7FY24_PARCT</name>
<protein>
    <submittedName>
        <fullName evidence="2">Uncharacterized protein</fullName>
    </submittedName>
</protein>
<feature type="compositionally biased region" description="Polar residues" evidence="1">
    <location>
        <begin position="172"/>
        <end position="199"/>
    </location>
</feature>
<dbReference type="Proteomes" id="UP001152795">
    <property type="component" value="Unassembled WGS sequence"/>
</dbReference>
<accession>A0A6S7FY24</accession>
<reference evidence="2" key="1">
    <citation type="submission" date="2020-04" db="EMBL/GenBank/DDBJ databases">
        <authorList>
            <person name="Alioto T."/>
            <person name="Alioto T."/>
            <person name="Gomez Garrido J."/>
        </authorList>
    </citation>
    <scope>NUCLEOTIDE SEQUENCE</scope>
    <source>
        <strain evidence="2">A484AB</strain>
    </source>
</reference>
<dbReference type="AlphaFoldDB" id="A0A6S7FY24"/>
<evidence type="ECO:0000313" key="3">
    <source>
        <dbReference type="Proteomes" id="UP001152795"/>
    </source>
</evidence>
<feature type="region of interest" description="Disordered" evidence="1">
    <location>
        <begin position="170"/>
        <end position="213"/>
    </location>
</feature>
<evidence type="ECO:0000313" key="2">
    <source>
        <dbReference type="EMBL" id="CAB3980856.1"/>
    </source>
</evidence>
<proteinExistence type="predicted"/>
<dbReference type="OrthoDB" id="10458357at2759"/>